<dbReference type="SUPFAM" id="SSF53187">
    <property type="entry name" value="Zn-dependent exopeptidases"/>
    <property type="match status" value="1"/>
</dbReference>
<evidence type="ECO:0000256" key="2">
    <source>
        <dbReference type="PROSITE-ProRule" id="PRU01379"/>
    </source>
</evidence>
<evidence type="ECO:0000313" key="4">
    <source>
        <dbReference type="EMBL" id="MFD2788706.1"/>
    </source>
</evidence>
<keyword evidence="5" id="KW-1185">Reference proteome</keyword>
<dbReference type="GO" id="GO:0004180">
    <property type="term" value="F:carboxypeptidase activity"/>
    <property type="evidence" value="ECO:0007669"/>
    <property type="project" value="UniProtKB-KW"/>
</dbReference>
<dbReference type="Gene3D" id="3.40.630.10">
    <property type="entry name" value="Zn peptidases"/>
    <property type="match status" value="1"/>
</dbReference>
<evidence type="ECO:0000313" key="5">
    <source>
        <dbReference type="Proteomes" id="UP001597532"/>
    </source>
</evidence>
<dbReference type="Pfam" id="PF00246">
    <property type="entry name" value="Peptidase_M14"/>
    <property type="match status" value="1"/>
</dbReference>
<evidence type="ECO:0000259" key="3">
    <source>
        <dbReference type="PROSITE" id="PS52035"/>
    </source>
</evidence>
<evidence type="ECO:0000256" key="1">
    <source>
        <dbReference type="ARBA" id="ARBA00001947"/>
    </source>
</evidence>
<dbReference type="EMBL" id="JBHUOK010000004">
    <property type="protein sequence ID" value="MFD2788706.1"/>
    <property type="molecule type" value="Genomic_DNA"/>
</dbReference>
<accession>A0ABW5VCI7</accession>
<feature type="active site" description="Proton donor/acceptor" evidence="2">
    <location>
        <position position="393"/>
    </location>
</feature>
<dbReference type="Proteomes" id="UP001597532">
    <property type="component" value="Unassembled WGS sequence"/>
</dbReference>
<keyword evidence="4" id="KW-0121">Carboxypeptidase</keyword>
<dbReference type="RefSeq" id="WP_251806892.1">
    <property type="nucleotide sequence ID" value="NZ_CP166679.1"/>
</dbReference>
<feature type="domain" description="Peptidase M14" evidence="3">
    <location>
        <begin position="154"/>
        <end position="417"/>
    </location>
</feature>
<keyword evidence="4" id="KW-0645">Protease</keyword>
<gene>
    <name evidence="4" type="ORF">ACFS1K_02915</name>
</gene>
<comment type="cofactor">
    <cofactor evidence="1">
        <name>Zn(2+)</name>
        <dbReference type="ChEBI" id="CHEBI:29105"/>
    </cofactor>
</comment>
<protein>
    <submittedName>
        <fullName evidence="4">M14 family zinc carboxypeptidase</fullName>
    </submittedName>
</protein>
<comment type="similarity">
    <text evidence="2">Belongs to the peptidase M14 family.</text>
</comment>
<dbReference type="PANTHER" id="PTHR12756:SF11">
    <property type="entry name" value="CYTOSOLIC CARBOXYPEPTIDASE 1"/>
    <property type="match status" value="1"/>
</dbReference>
<dbReference type="InterPro" id="IPR050821">
    <property type="entry name" value="Cytosolic_carboxypeptidase"/>
</dbReference>
<name>A0ABW5VCI7_9FLAO</name>
<sequence>MSSTKVSRRNFIVKTGFISASVTLFPSLIPVKSFGISPSFNQKIFVSTNFVNGGGKVTIQDEELNIIRISAHDEGEGGWSKIWWHFMVAGINLKDEIILELELGAGANNQLFFSYDQKNWGLTNAGEIKSIDDKDFIVVKHIIRGEKTWFSYDLPYTPEHINAILAEKVKTYPDIKTLDFCKTKKGRQVSAFLLKNTGPDSDFKYGIWLQARAHAFESGSSWVLHELMCWLMSNGTEAKALRSISQIFILPIVDVDSVVEGRTGKNQKPHDHNRGWDKESSFWPEMTESKLQLAQWAKNGKMDLFIDFHGPGNSSHPYFIVPLAKDLSSAKQRQNRLNFFQSLDARPINEMNKLTQSMTQFYFSERVEIKGKENAVKWVNENTTDNVVSLTLEVNMGTPLSTQSGYRAEAIALGEAISKYFINKHHQK</sequence>
<dbReference type="InterPro" id="IPR000834">
    <property type="entry name" value="Peptidase_M14"/>
</dbReference>
<comment type="caution">
    <text evidence="4">The sequence shown here is derived from an EMBL/GenBank/DDBJ whole genome shotgun (WGS) entry which is preliminary data.</text>
</comment>
<keyword evidence="4" id="KW-0378">Hydrolase</keyword>
<organism evidence="4 5">
    <name type="scientific">Arenibacter antarcticus</name>
    <dbReference type="NCBI Taxonomy" id="2040469"/>
    <lineage>
        <taxon>Bacteria</taxon>
        <taxon>Pseudomonadati</taxon>
        <taxon>Bacteroidota</taxon>
        <taxon>Flavobacteriia</taxon>
        <taxon>Flavobacteriales</taxon>
        <taxon>Flavobacteriaceae</taxon>
        <taxon>Arenibacter</taxon>
    </lineage>
</organism>
<dbReference type="PROSITE" id="PS52035">
    <property type="entry name" value="PEPTIDASE_M14"/>
    <property type="match status" value="1"/>
</dbReference>
<dbReference type="PANTHER" id="PTHR12756">
    <property type="entry name" value="CYTOSOLIC CARBOXYPEPTIDASE"/>
    <property type="match status" value="1"/>
</dbReference>
<reference evidence="5" key="1">
    <citation type="journal article" date="2019" name="Int. J. Syst. Evol. Microbiol.">
        <title>The Global Catalogue of Microorganisms (GCM) 10K type strain sequencing project: providing services to taxonomists for standard genome sequencing and annotation.</title>
        <authorList>
            <consortium name="The Broad Institute Genomics Platform"/>
            <consortium name="The Broad Institute Genome Sequencing Center for Infectious Disease"/>
            <person name="Wu L."/>
            <person name="Ma J."/>
        </authorList>
    </citation>
    <scope>NUCLEOTIDE SEQUENCE [LARGE SCALE GENOMIC DNA]</scope>
    <source>
        <strain evidence="5">KCTC 52924</strain>
    </source>
</reference>
<proteinExistence type="inferred from homology"/>